<comment type="caution">
    <text evidence="2">The sequence shown here is derived from an EMBL/GenBank/DDBJ whole genome shotgun (WGS) entry which is preliminary data.</text>
</comment>
<dbReference type="RefSeq" id="WP_308984845.1">
    <property type="nucleotide sequence ID" value="NZ_JARXIC010000010.1"/>
</dbReference>
<dbReference type="EMBL" id="JARXIC010000010">
    <property type="protein sequence ID" value="MDQ8194370.1"/>
    <property type="molecule type" value="Genomic_DNA"/>
</dbReference>
<evidence type="ECO:0008006" key="4">
    <source>
        <dbReference type="Google" id="ProtNLM"/>
    </source>
</evidence>
<accession>A0ABU1AHV8</accession>
<feature type="chain" id="PRO_5046706733" description="Outer membrane lipoprotein-sorting protein" evidence="1">
    <location>
        <begin position="25"/>
        <end position="270"/>
    </location>
</feature>
<sequence length="270" mass="30381">MILQRHLLCFLAAFGMSAVLLVAADEREGGGDTLLMPAQLSEALRVAAMPELQNGRLAKILTRYYKEGLGGAEAWSQISSFKVTGTLKLKEGEFELKAYQKKPNLMKMSIRGDHDELVLAYDGDLAWQKLPGRNSMAEPMAAAEARRFKHSAIFGSYLLYPYAEGKTIEYIDTVPTDATISHQIRVTLDSGYQVDYFIDIRSYLEVKSIKTDLQSGAVSEAIFRDYVREEGMPIARQVESYEDGEWVSSLMLEEVKVNAGVIPWMFKMRR</sequence>
<evidence type="ECO:0000313" key="2">
    <source>
        <dbReference type="EMBL" id="MDQ8194370.1"/>
    </source>
</evidence>
<reference evidence="2 3" key="1">
    <citation type="submission" date="2023-04" db="EMBL/GenBank/DDBJ databases">
        <title>A novel bacteria isolated from coastal sediment.</title>
        <authorList>
            <person name="Liu X.-J."/>
            <person name="Du Z.-J."/>
        </authorList>
    </citation>
    <scope>NUCLEOTIDE SEQUENCE [LARGE SCALE GENOMIC DNA]</scope>
    <source>
        <strain evidence="2 3">SDUM461004</strain>
    </source>
</reference>
<name>A0ABU1AHV8_9BACT</name>
<organism evidence="2 3">
    <name type="scientific">Thalassobacterium sedimentorum</name>
    <dbReference type="NCBI Taxonomy" id="3041258"/>
    <lineage>
        <taxon>Bacteria</taxon>
        <taxon>Pseudomonadati</taxon>
        <taxon>Verrucomicrobiota</taxon>
        <taxon>Opitutia</taxon>
        <taxon>Puniceicoccales</taxon>
        <taxon>Coraliomargaritaceae</taxon>
        <taxon>Thalassobacterium</taxon>
    </lineage>
</organism>
<keyword evidence="3" id="KW-1185">Reference proteome</keyword>
<feature type="signal peptide" evidence="1">
    <location>
        <begin position="1"/>
        <end position="24"/>
    </location>
</feature>
<dbReference type="Proteomes" id="UP001243717">
    <property type="component" value="Unassembled WGS sequence"/>
</dbReference>
<gene>
    <name evidence="2" type="ORF">QEH59_08030</name>
</gene>
<proteinExistence type="predicted"/>
<evidence type="ECO:0000256" key="1">
    <source>
        <dbReference type="SAM" id="SignalP"/>
    </source>
</evidence>
<evidence type="ECO:0000313" key="3">
    <source>
        <dbReference type="Proteomes" id="UP001243717"/>
    </source>
</evidence>
<protein>
    <recommendedName>
        <fullName evidence="4">Outer membrane lipoprotein-sorting protein</fullName>
    </recommendedName>
</protein>
<keyword evidence="1" id="KW-0732">Signal</keyword>